<keyword evidence="2" id="KW-1185">Reference proteome</keyword>
<sequence>MTRTTPTGVVFWNNPRNFEPWAEDKDYTDADTPFPNIHKVPKGGCLTLDIRFSTHQAHIHKGSLVQSGFESGTHWSHVRDLISKTPRLLGKIQESDSFRMTQFIFGFLVESCHYRIMGV</sequence>
<organism evidence="1 2">
    <name type="scientific">Araneus ventricosus</name>
    <name type="common">Orbweaver spider</name>
    <name type="synonym">Epeira ventricosa</name>
    <dbReference type="NCBI Taxonomy" id="182803"/>
    <lineage>
        <taxon>Eukaryota</taxon>
        <taxon>Metazoa</taxon>
        <taxon>Ecdysozoa</taxon>
        <taxon>Arthropoda</taxon>
        <taxon>Chelicerata</taxon>
        <taxon>Arachnida</taxon>
        <taxon>Araneae</taxon>
        <taxon>Araneomorphae</taxon>
        <taxon>Entelegynae</taxon>
        <taxon>Araneoidea</taxon>
        <taxon>Araneidae</taxon>
        <taxon>Araneus</taxon>
    </lineage>
</organism>
<reference evidence="1 2" key="1">
    <citation type="journal article" date="2019" name="Sci. Rep.">
        <title>Orb-weaving spider Araneus ventricosus genome elucidates the spidroin gene catalogue.</title>
        <authorList>
            <person name="Kono N."/>
            <person name="Nakamura H."/>
            <person name="Ohtoshi R."/>
            <person name="Moran D.A.P."/>
            <person name="Shinohara A."/>
            <person name="Yoshida Y."/>
            <person name="Fujiwara M."/>
            <person name="Mori M."/>
            <person name="Tomita M."/>
            <person name="Arakawa K."/>
        </authorList>
    </citation>
    <scope>NUCLEOTIDE SEQUENCE [LARGE SCALE GENOMIC DNA]</scope>
</reference>
<dbReference type="EMBL" id="BGPR01003074">
    <property type="protein sequence ID" value="GBM83376.1"/>
    <property type="molecule type" value="Genomic_DNA"/>
</dbReference>
<gene>
    <name evidence="1" type="ORF">AVEN_65640_1</name>
</gene>
<accession>A0A4Y2J2I4</accession>
<evidence type="ECO:0000313" key="1">
    <source>
        <dbReference type="EMBL" id="GBM83376.1"/>
    </source>
</evidence>
<name>A0A4Y2J2I4_ARAVE</name>
<dbReference type="AlphaFoldDB" id="A0A4Y2J2I4"/>
<evidence type="ECO:0000313" key="2">
    <source>
        <dbReference type="Proteomes" id="UP000499080"/>
    </source>
</evidence>
<protein>
    <submittedName>
        <fullName evidence="1">Uncharacterized protein</fullName>
    </submittedName>
</protein>
<dbReference type="Proteomes" id="UP000499080">
    <property type="component" value="Unassembled WGS sequence"/>
</dbReference>
<comment type="caution">
    <text evidence="1">The sequence shown here is derived from an EMBL/GenBank/DDBJ whole genome shotgun (WGS) entry which is preliminary data.</text>
</comment>
<proteinExistence type="predicted"/>